<name>A0A562LTC3_9FLAO</name>
<dbReference type="OrthoDB" id="120749at2"/>
<comment type="caution">
    <text evidence="1">The sequence shown here is derived from an EMBL/GenBank/DDBJ whole genome shotgun (WGS) entry which is preliminary data.</text>
</comment>
<keyword evidence="2" id="KW-1185">Reference proteome</keyword>
<sequence>MKMLVNVIMPIEPFNSLVRNGKAGEILGRIIEDIKPESIYFTEIEGNRGAVIIVDIKDASTIPAVAEPWFLNFEASCEFKIAMTPDDLMKSDLAKLAAKWYDVHVM</sequence>
<protein>
    <recommendedName>
        <fullName evidence="3">Panthothenate synthetase</fullName>
    </recommendedName>
</protein>
<proteinExistence type="predicted"/>
<evidence type="ECO:0000313" key="1">
    <source>
        <dbReference type="EMBL" id="TWI10778.1"/>
    </source>
</evidence>
<organism evidence="1 2">
    <name type="scientific">Flavobacterium cauense R2A-7</name>
    <dbReference type="NCBI Taxonomy" id="1341154"/>
    <lineage>
        <taxon>Bacteria</taxon>
        <taxon>Pseudomonadati</taxon>
        <taxon>Bacteroidota</taxon>
        <taxon>Flavobacteriia</taxon>
        <taxon>Flavobacteriales</taxon>
        <taxon>Flavobacteriaceae</taxon>
        <taxon>Flavobacterium</taxon>
    </lineage>
</organism>
<dbReference type="Proteomes" id="UP000319848">
    <property type="component" value="Unassembled WGS sequence"/>
</dbReference>
<evidence type="ECO:0008006" key="3">
    <source>
        <dbReference type="Google" id="ProtNLM"/>
    </source>
</evidence>
<dbReference type="RefSeq" id="WP_035117354.1">
    <property type="nucleotide sequence ID" value="NZ_AVBI01000012.1"/>
</dbReference>
<accession>A0A562LTC3</accession>
<evidence type="ECO:0000313" key="2">
    <source>
        <dbReference type="Proteomes" id="UP000319848"/>
    </source>
</evidence>
<dbReference type="EMBL" id="VLKQ01000009">
    <property type="protein sequence ID" value="TWI10778.1"/>
    <property type="molecule type" value="Genomic_DNA"/>
</dbReference>
<dbReference type="AlphaFoldDB" id="A0A562LTC3"/>
<reference evidence="1 2" key="1">
    <citation type="journal article" date="2015" name="Stand. Genomic Sci.">
        <title>Genomic Encyclopedia of Bacterial and Archaeal Type Strains, Phase III: the genomes of soil and plant-associated and newly described type strains.</title>
        <authorList>
            <person name="Whitman W.B."/>
            <person name="Woyke T."/>
            <person name="Klenk H.P."/>
            <person name="Zhou Y."/>
            <person name="Lilburn T.G."/>
            <person name="Beck B.J."/>
            <person name="De Vos P."/>
            <person name="Vandamme P."/>
            <person name="Eisen J.A."/>
            <person name="Garrity G."/>
            <person name="Hugenholtz P."/>
            <person name="Kyrpides N.C."/>
        </authorList>
    </citation>
    <scope>NUCLEOTIDE SEQUENCE [LARGE SCALE GENOMIC DNA]</scope>
    <source>
        <strain evidence="1 2">CGMCC 1.7270</strain>
    </source>
</reference>
<dbReference type="STRING" id="1341154.FCR2A7T_09910"/>
<gene>
    <name evidence="1" type="ORF">IP98_02128</name>
</gene>